<comment type="caution">
    <text evidence="1">The sequence shown here is derived from an EMBL/GenBank/DDBJ whole genome shotgun (WGS) entry which is preliminary data.</text>
</comment>
<protein>
    <recommendedName>
        <fullName evidence="3">Heparinase II/III-like protein</fullName>
    </recommendedName>
</protein>
<evidence type="ECO:0000313" key="1">
    <source>
        <dbReference type="EMBL" id="GAA1598874.1"/>
    </source>
</evidence>
<name>A0ABN2E7I2_9ACTN</name>
<evidence type="ECO:0008006" key="3">
    <source>
        <dbReference type="Google" id="ProtNLM"/>
    </source>
</evidence>
<dbReference type="EMBL" id="BAAAPH010000027">
    <property type="protein sequence ID" value="GAA1598874.1"/>
    <property type="molecule type" value="Genomic_DNA"/>
</dbReference>
<evidence type="ECO:0000313" key="2">
    <source>
        <dbReference type="Proteomes" id="UP001501705"/>
    </source>
</evidence>
<reference evidence="1 2" key="1">
    <citation type="journal article" date="2019" name="Int. J. Syst. Evol. Microbiol.">
        <title>The Global Catalogue of Microorganisms (GCM) 10K type strain sequencing project: providing services to taxonomists for standard genome sequencing and annotation.</title>
        <authorList>
            <consortium name="The Broad Institute Genomics Platform"/>
            <consortium name="The Broad Institute Genome Sequencing Center for Infectious Disease"/>
            <person name="Wu L."/>
            <person name="Ma J."/>
        </authorList>
    </citation>
    <scope>NUCLEOTIDE SEQUENCE [LARGE SCALE GENOMIC DNA]</scope>
    <source>
        <strain evidence="1 2">JCM 15572</strain>
    </source>
</reference>
<keyword evidence="2" id="KW-1185">Reference proteome</keyword>
<dbReference type="PANTHER" id="PTHR40616">
    <property type="entry name" value="LINALOOL DEHYDRATASE_ISOMERASE DOMAIN-CONTAINING PROTEIN"/>
    <property type="match status" value="1"/>
</dbReference>
<proteinExistence type="predicted"/>
<dbReference type="Proteomes" id="UP001501705">
    <property type="component" value="Unassembled WGS sequence"/>
</dbReference>
<sequence>MTIVNNPTDFDASLIRMARAAGDKAYDPVAGLIAEEAKYNPIHTKIWTGTRHSHRESVAYALVLLESGDDDDLVLAEQILDRLIAVQNVDNASPTYGLWSYYHEETLAEMVPPDWNWADFIGRDLAFVLLRHEARLTAVTRVGVRAALGHAARSIVRRNVAMSYTNIAAKGTFVTLAAGQLLGDDALTEYAVRRVARLREQVETAGSFAEYNSAVYWTITVEAIAAISTYIEHPEAVAGARWIVDKLWEHFAVRWHSRVGELSGPMARVYNDAPARAGDLLALVAKAVGFAGMFGELPVGEPSLSLVGPAVVDVAAPAGVVARVLDTPTGLVRERFSYAAERVPVVGTTWHGRNATVGSANVGEFWLQRRPLIGYWREADDPVWGPVRYAKLHVMKDGHDFSSAVFSSVQAEGQVLWSVGFISPGGDEHIGLHQIEAGQPFAVESLTLAIEFHGLQDARVTVGGRAVGSAAGPSGPATELGTGTAAEELGAGAVAEELGAGRVVVGVGEQVVVSTASVQFVASVDSVEFGEHTPRLSLRVTADRVTLEVELLSAGTRQLVLRDVATAQLTGTFSTFEPQAGDGEPGVVGPSMVTPGVVEPGVVGPGVVGLGVVEPGVVEPGVVGSGSTTSGVVGPGVVGPEVAVGGGRVAASWTTVDGQRLKLGASTRVGTQAEYLNSVESSIDNQPVAAKGLTG</sequence>
<dbReference type="PANTHER" id="PTHR40616:SF1">
    <property type="entry name" value="LINALOOL DEHYDRATASE_ISOMERASE DOMAIN-CONTAINING PROTEIN"/>
    <property type="match status" value="1"/>
</dbReference>
<accession>A0ABN2E7I2</accession>
<organism evidence="1 2">
    <name type="scientific">Kribbella hippodromi</name>
    <dbReference type="NCBI Taxonomy" id="434347"/>
    <lineage>
        <taxon>Bacteria</taxon>
        <taxon>Bacillati</taxon>
        <taxon>Actinomycetota</taxon>
        <taxon>Actinomycetes</taxon>
        <taxon>Propionibacteriales</taxon>
        <taxon>Kribbellaceae</taxon>
        <taxon>Kribbella</taxon>
    </lineage>
</organism>
<gene>
    <name evidence="1" type="ORF">GCM10009804_64250</name>
</gene>
<dbReference type="RefSeq" id="WP_344239599.1">
    <property type="nucleotide sequence ID" value="NZ_BAAAPH010000027.1"/>
</dbReference>